<organism evidence="1 2">
    <name type="scientific">Blattamonas nauphoetae</name>
    <dbReference type="NCBI Taxonomy" id="2049346"/>
    <lineage>
        <taxon>Eukaryota</taxon>
        <taxon>Metamonada</taxon>
        <taxon>Preaxostyla</taxon>
        <taxon>Oxymonadida</taxon>
        <taxon>Blattamonas</taxon>
    </lineage>
</organism>
<gene>
    <name evidence="1" type="ORF">BLNAU_15391</name>
</gene>
<evidence type="ECO:0008006" key="3">
    <source>
        <dbReference type="Google" id="ProtNLM"/>
    </source>
</evidence>
<comment type="caution">
    <text evidence="1">The sequence shown here is derived from an EMBL/GenBank/DDBJ whole genome shotgun (WGS) entry which is preliminary data.</text>
</comment>
<reference evidence="1 2" key="1">
    <citation type="journal article" date="2022" name="bioRxiv">
        <title>Genomics of Preaxostyla Flagellates Illuminates Evolutionary Transitions and the Path Towards Mitochondrial Loss.</title>
        <authorList>
            <person name="Novak L.V.F."/>
            <person name="Treitli S.C."/>
            <person name="Pyrih J."/>
            <person name="Halakuc P."/>
            <person name="Pipaliya S.V."/>
            <person name="Vacek V."/>
            <person name="Brzon O."/>
            <person name="Soukal P."/>
            <person name="Eme L."/>
            <person name="Dacks J.B."/>
            <person name="Karnkowska A."/>
            <person name="Elias M."/>
            <person name="Hampl V."/>
        </authorList>
    </citation>
    <scope>NUCLEOTIDE SEQUENCE [LARGE SCALE GENOMIC DNA]</scope>
    <source>
        <strain evidence="1">NAU3</strain>
        <tissue evidence="1">Gut</tissue>
    </source>
</reference>
<proteinExistence type="predicted"/>
<evidence type="ECO:0000313" key="1">
    <source>
        <dbReference type="EMBL" id="KAK2949640.1"/>
    </source>
</evidence>
<name>A0ABQ9XE34_9EUKA</name>
<accession>A0ABQ9XE34</accession>
<keyword evidence="2" id="KW-1185">Reference proteome</keyword>
<dbReference type="Proteomes" id="UP001281761">
    <property type="component" value="Unassembled WGS sequence"/>
</dbReference>
<protein>
    <recommendedName>
        <fullName evidence="3">DUF4371 domain-containing protein</fullName>
    </recommendedName>
</protein>
<sequence>MRFENWVKKVEQVRTSPRKQWQFLIATDGAAAMIGSLKGAAAKLRQQLNCPINTHCCSHRLCTLFHHSPTLDEKLRKAQLADGLSTIATILPSRTRLFNESSRMEVHCRRNQFKSFFTVASQSHDLTGWVHGVSYSDNRLSEIRGEGE</sequence>
<dbReference type="EMBL" id="JARBJD010000152">
    <property type="protein sequence ID" value="KAK2949640.1"/>
    <property type="molecule type" value="Genomic_DNA"/>
</dbReference>
<evidence type="ECO:0000313" key="2">
    <source>
        <dbReference type="Proteomes" id="UP001281761"/>
    </source>
</evidence>